<name>A0A6A6IVA7_9PLEO</name>
<dbReference type="PANTHER" id="PTHR38790:SF4">
    <property type="entry name" value="2EXR DOMAIN-CONTAINING PROTEIN"/>
    <property type="match status" value="1"/>
</dbReference>
<gene>
    <name evidence="2" type="ORF">BU26DRAFT_560845</name>
</gene>
<accession>A0A6A6IVA7</accession>
<dbReference type="GeneID" id="54586172"/>
<dbReference type="OrthoDB" id="5413827at2759"/>
<reference evidence="2" key="1">
    <citation type="journal article" date="2020" name="Stud. Mycol.">
        <title>101 Dothideomycetes genomes: a test case for predicting lifestyles and emergence of pathogens.</title>
        <authorList>
            <person name="Haridas S."/>
            <person name="Albert R."/>
            <person name="Binder M."/>
            <person name="Bloem J."/>
            <person name="Labutti K."/>
            <person name="Salamov A."/>
            <person name="Andreopoulos B."/>
            <person name="Baker S."/>
            <person name="Barry K."/>
            <person name="Bills G."/>
            <person name="Bluhm B."/>
            <person name="Cannon C."/>
            <person name="Castanera R."/>
            <person name="Culley D."/>
            <person name="Daum C."/>
            <person name="Ezra D."/>
            <person name="Gonzalez J."/>
            <person name="Henrissat B."/>
            <person name="Kuo A."/>
            <person name="Liang C."/>
            <person name="Lipzen A."/>
            <person name="Lutzoni F."/>
            <person name="Magnuson J."/>
            <person name="Mondo S."/>
            <person name="Nolan M."/>
            <person name="Ohm R."/>
            <person name="Pangilinan J."/>
            <person name="Park H.-J."/>
            <person name="Ramirez L."/>
            <person name="Alfaro M."/>
            <person name="Sun H."/>
            <person name="Tritt A."/>
            <person name="Yoshinaga Y."/>
            <person name="Zwiers L.-H."/>
            <person name="Turgeon B."/>
            <person name="Goodwin S."/>
            <person name="Spatafora J."/>
            <person name="Crous P."/>
            <person name="Grigoriev I."/>
        </authorList>
    </citation>
    <scope>NUCLEOTIDE SEQUENCE</scope>
    <source>
        <strain evidence="2">CBS 122368</strain>
    </source>
</reference>
<protein>
    <submittedName>
        <fullName evidence="2">Uncharacterized protein</fullName>
    </submittedName>
</protein>
<sequence>MAPRKPTIKGAKSPSPKKANDCVVKRPKRGYHKFKNGLLNVTPKGKEKDLVRSNQQSPLLRLPPEMRNRIWEYALGGMVFRQGHGRKTCRQIYAEAALIPFKANTFSFWSFCGIEGLVKKRKRIQCNQISTIQLETGEATRMGALWGGVLGPALPNLSSLLPGLRHVNIRARLFSSTDQVDNFVQHWSKRIEALRGHVEVTSEVHTGDSLYCAQ</sequence>
<proteinExistence type="predicted"/>
<dbReference type="AlphaFoldDB" id="A0A6A6IVA7"/>
<keyword evidence="3" id="KW-1185">Reference proteome</keyword>
<evidence type="ECO:0000256" key="1">
    <source>
        <dbReference type="SAM" id="MobiDB-lite"/>
    </source>
</evidence>
<dbReference type="RefSeq" id="XP_033688554.1">
    <property type="nucleotide sequence ID" value="XM_033832842.1"/>
</dbReference>
<evidence type="ECO:0000313" key="2">
    <source>
        <dbReference type="EMBL" id="KAF2253550.1"/>
    </source>
</evidence>
<evidence type="ECO:0000313" key="3">
    <source>
        <dbReference type="Proteomes" id="UP000800094"/>
    </source>
</evidence>
<dbReference type="PANTHER" id="PTHR38790">
    <property type="entry name" value="2EXR DOMAIN-CONTAINING PROTEIN-RELATED"/>
    <property type="match status" value="1"/>
</dbReference>
<feature type="region of interest" description="Disordered" evidence="1">
    <location>
        <begin position="1"/>
        <end position="22"/>
    </location>
</feature>
<dbReference type="Proteomes" id="UP000800094">
    <property type="component" value="Unassembled WGS sequence"/>
</dbReference>
<organism evidence="2 3">
    <name type="scientific">Trematosphaeria pertusa</name>
    <dbReference type="NCBI Taxonomy" id="390896"/>
    <lineage>
        <taxon>Eukaryota</taxon>
        <taxon>Fungi</taxon>
        <taxon>Dikarya</taxon>
        <taxon>Ascomycota</taxon>
        <taxon>Pezizomycotina</taxon>
        <taxon>Dothideomycetes</taxon>
        <taxon>Pleosporomycetidae</taxon>
        <taxon>Pleosporales</taxon>
        <taxon>Massarineae</taxon>
        <taxon>Trematosphaeriaceae</taxon>
        <taxon>Trematosphaeria</taxon>
    </lineage>
</organism>
<dbReference type="EMBL" id="ML987191">
    <property type="protein sequence ID" value="KAF2253550.1"/>
    <property type="molecule type" value="Genomic_DNA"/>
</dbReference>